<organism evidence="3">
    <name type="scientific">Candidatus Thiocaldithrix dubininis</name>
    <dbReference type="NCBI Taxonomy" id="3080823"/>
    <lineage>
        <taxon>Bacteria</taxon>
        <taxon>Pseudomonadati</taxon>
        <taxon>Pseudomonadota</taxon>
        <taxon>Gammaproteobacteria</taxon>
        <taxon>Thiotrichales</taxon>
        <taxon>Thiotrichaceae</taxon>
        <taxon>Candidatus Thiocaldithrix</taxon>
    </lineage>
</organism>
<dbReference type="Pfam" id="PF01965">
    <property type="entry name" value="DJ-1_PfpI"/>
    <property type="match status" value="1"/>
</dbReference>
<reference evidence="3" key="2">
    <citation type="submission" date="2023-04" db="EMBL/GenBank/DDBJ databases">
        <authorList>
            <person name="Beletskiy A.V."/>
            <person name="Mardanov A.V."/>
            <person name="Ravin N.V."/>
        </authorList>
    </citation>
    <scope>NUCLEOTIDE SEQUENCE</scope>
    <source>
        <strain evidence="3">GKL-01</strain>
    </source>
</reference>
<dbReference type="AlphaFoldDB" id="A0AA95H5H7"/>
<dbReference type="Proteomes" id="UP001300672">
    <property type="component" value="Chromosome"/>
</dbReference>
<dbReference type="InterPro" id="IPR002818">
    <property type="entry name" value="DJ-1/PfpI"/>
</dbReference>
<dbReference type="KEGG" id="tdu:QJT80_02160"/>
<dbReference type="SUPFAM" id="SSF52317">
    <property type="entry name" value="Class I glutamine amidotransferase-like"/>
    <property type="match status" value="1"/>
</dbReference>
<dbReference type="InterPro" id="IPR050325">
    <property type="entry name" value="Prot/Nucl_acid_deglycase"/>
</dbReference>
<dbReference type="InterPro" id="IPR029062">
    <property type="entry name" value="Class_I_gatase-like"/>
</dbReference>
<reference evidence="3" key="1">
    <citation type="journal article" date="2023" name="Int. J. Mol. Sci.">
        <title>Metagenomics Revealed a New Genus 'Candidatus Thiocaldithrix dubininis' gen. nov., sp. nov. and a New Species 'Candidatus Thiothrix putei' sp. nov. in the Family Thiotrichaceae, Some Members of Which Have Traits of Both Na+- and H+-Motive Energetics.</title>
        <authorList>
            <person name="Ravin N.V."/>
            <person name="Muntyan M.S."/>
            <person name="Smolyakov D.D."/>
            <person name="Rudenko T.S."/>
            <person name="Beletsky A.V."/>
            <person name="Mardanov A.V."/>
            <person name="Grabovich M.Y."/>
        </authorList>
    </citation>
    <scope>NUCLEOTIDE SEQUENCE</scope>
    <source>
        <strain evidence="3">GKL-01</strain>
    </source>
</reference>
<dbReference type="PANTHER" id="PTHR48094">
    <property type="entry name" value="PROTEIN/NUCLEIC ACID DEGLYCASE DJ-1-RELATED"/>
    <property type="match status" value="1"/>
</dbReference>
<accession>A0AA95H5H7</accession>
<feature type="domain" description="DJ-1/PfpI" evidence="2">
    <location>
        <begin position="3"/>
        <end position="165"/>
    </location>
</feature>
<dbReference type="PANTHER" id="PTHR48094:SF12">
    <property type="entry name" value="PARKINSON DISEASE PROTEIN 7 HOMOLOG"/>
    <property type="match status" value="1"/>
</dbReference>
<evidence type="ECO:0000259" key="2">
    <source>
        <dbReference type="Pfam" id="PF01965"/>
    </source>
</evidence>
<gene>
    <name evidence="3" type="ORF">QJT80_02160</name>
</gene>
<dbReference type="FunFam" id="3.40.50.880:FF:000015">
    <property type="entry name" value="Protein DJ-1 homolog C"/>
    <property type="match status" value="1"/>
</dbReference>
<keyword evidence="1" id="KW-0677">Repeat</keyword>
<evidence type="ECO:0000313" key="3">
    <source>
        <dbReference type="EMBL" id="WGZ91287.1"/>
    </source>
</evidence>
<evidence type="ECO:0000256" key="1">
    <source>
        <dbReference type="ARBA" id="ARBA00022737"/>
    </source>
</evidence>
<protein>
    <submittedName>
        <fullName evidence="3">DJ-1/PfpI family protein</fullName>
    </submittedName>
</protein>
<dbReference type="EMBL" id="CP124755">
    <property type="protein sequence ID" value="WGZ91287.1"/>
    <property type="molecule type" value="Genomic_DNA"/>
</dbReference>
<dbReference type="InterPro" id="IPR006287">
    <property type="entry name" value="DJ-1"/>
</dbReference>
<proteinExistence type="predicted"/>
<name>A0AA95H5H7_9GAMM</name>
<dbReference type="GO" id="GO:0005737">
    <property type="term" value="C:cytoplasm"/>
    <property type="evidence" value="ECO:0007669"/>
    <property type="project" value="TreeGrafter"/>
</dbReference>
<dbReference type="NCBIfam" id="TIGR01383">
    <property type="entry name" value="not_thiJ"/>
    <property type="match status" value="1"/>
</dbReference>
<dbReference type="Gene3D" id="3.40.50.880">
    <property type="match status" value="1"/>
</dbReference>
<sequence length="183" mass="19189">MPKVLVPLANGFEEIEALTIIDLLRRAAVEVVTASLDALTVTGAHRVAVLADKSLDAVMDDEFDMLVLPGGLPGADYLNADTRIHQLITRLAQANKAIAAICAAPKVLIDNGVVAGKQITAYPGALAQTNTSAVNVTDAAVQVDGRIITGRGPGTAMDFALQLVEILQGNDVRQTVEAQLVRL</sequence>
<dbReference type="CDD" id="cd03135">
    <property type="entry name" value="GATase1_DJ-1"/>
    <property type="match status" value="1"/>
</dbReference>